<proteinExistence type="predicted"/>
<evidence type="ECO:0000313" key="1">
    <source>
        <dbReference type="EMBL" id="CAL1574619.1"/>
    </source>
</evidence>
<evidence type="ECO:0000313" key="2">
    <source>
        <dbReference type="Proteomes" id="UP001497482"/>
    </source>
</evidence>
<keyword evidence="2" id="KW-1185">Reference proteome</keyword>
<protein>
    <submittedName>
        <fullName evidence="1">Uncharacterized protein</fullName>
    </submittedName>
</protein>
<accession>A0AAV2JAK2</accession>
<sequence>MRSQGIKPKCASLVSNITSPSFSTTRPDPSPDNMNKLCLVFLGVFLIALHLTSQAQAQARNTTMAPMAANTTMLHHNTTGNSTQDKSSGGRTEGSVLLLALALGLLHGWF</sequence>
<name>A0AAV2JAK2_KNICA</name>
<dbReference type="Proteomes" id="UP001497482">
    <property type="component" value="Chromosome 12"/>
</dbReference>
<dbReference type="AlphaFoldDB" id="A0AAV2JAK2"/>
<organism evidence="1 2">
    <name type="scientific">Knipowitschia caucasica</name>
    <name type="common">Caucasian dwarf goby</name>
    <name type="synonym">Pomatoschistus caucasicus</name>
    <dbReference type="NCBI Taxonomy" id="637954"/>
    <lineage>
        <taxon>Eukaryota</taxon>
        <taxon>Metazoa</taxon>
        <taxon>Chordata</taxon>
        <taxon>Craniata</taxon>
        <taxon>Vertebrata</taxon>
        <taxon>Euteleostomi</taxon>
        <taxon>Actinopterygii</taxon>
        <taxon>Neopterygii</taxon>
        <taxon>Teleostei</taxon>
        <taxon>Neoteleostei</taxon>
        <taxon>Acanthomorphata</taxon>
        <taxon>Gobiaria</taxon>
        <taxon>Gobiiformes</taxon>
        <taxon>Gobioidei</taxon>
        <taxon>Gobiidae</taxon>
        <taxon>Gobiinae</taxon>
        <taxon>Knipowitschia</taxon>
    </lineage>
</organism>
<gene>
    <name evidence="1" type="ORF">KC01_LOCUS6329</name>
</gene>
<dbReference type="EMBL" id="OZ035834">
    <property type="protein sequence ID" value="CAL1574619.1"/>
    <property type="molecule type" value="Genomic_DNA"/>
</dbReference>
<reference evidence="1 2" key="1">
    <citation type="submission" date="2024-04" db="EMBL/GenBank/DDBJ databases">
        <authorList>
            <person name="Waldvogel A.-M."/>
            <person name="Schoenle A."/>
        </authorList>
    </citation>
    <scope>NUCLEOTIDE SEQUENCE [LARGE SCALE GENOMIC DNA]</scope>
</reference>